<proteinExistence type="predicted"/>
<dbReference type="AlphaFoldDB" id="A0A7N0USX0"/>
<dbReference type="PANTHER" id="PTHR34657">
    <property type="entry name" value="EMBRYO SAC DEVELOPMENT ARREST 6"/>
    <property type="match status" value="1"/>
</dbReference>
<evidence type="ECO:0000313" key="2">
    <source>
        <dbReference type="EnsemblPlants" id="Kaladp0082s0198.1.v1.1.CDS.1"/>
    </source>
</evidence>
<keyword evidence="3" id="KW-1185">Reference proteome</keyword>
<sequence>MSNIHHRIHPVESKKRKGAPEPAASASSQQLLAGYMAYEFLTRGTLLGQKFDPARAEAVALSSAKRSKSAAAAAEPIYGGGEQHKSYAEVASLLKTDGVSLPWVVNPTQLARWVQM</sequence>
<evidence type="ECO:0000256" key="1">
    <source>
        <dbReference type="SAM" id="MobiDB-lite"/>
    </source>
</evidence>
<dbReference type="EnsemblPlants" id="Kaladp0082s0198.1.v1.1">
    <property type="protein sequence ID" value="Kaladp0082s0198.1.v1.1.CDS.1"/>
    <property type="gene ID" value="Kaladp0082s0198.v1.1"/>
</dbReference>
<dbReference type="Proteomes" id="UP000594263">
    <property type="component" value="Unplaced"/>
</dbReference>
<dbReference type="PANTHER" id="PTHR34657:SF4">
    <property type="entry name" value="EMBRYO SAC DEVELOPMENT ARREST 6"/>
    <property type="match status" value="1"/>
</dbReference>
<dbReference type="OMA" id="IEMETRW"/>
<feature type="region of interest" description="Disordered" evidence="1">
    <location>
        <begin position="1"/>
        <end position="26"/>
    </location>
</feature>
<organism evidence="2 3">
    <name type="scientific">Kalanchoe fedtschenkoi</name>
    <name type="common">Lavender scallops</name>
    <name type="synonym">South American air plant</name>
    <dbReference type="NCBI Taxonomy" id="63787"/>
    <lineage>
        <taxon>Eukaryota</taxon>
        <taxon>Viridiplantae</taxon>
        <taxon>Streptophyta</taxon>
        <taxon>Embryophyta</taxon>
        <taxon>Tracheophyta</taxon>
        <taxon>Spermatophyta</taxon>
        <taxon>Magnoliopsida</taxon>
        <taxon>eudicotyledons</taxon>
        <taxon>Gunneridae</taxon>
        <taxon>Pentapetalae</taxon>
        <taxon>Saxifragales</taxon>
        <taxon>Crassulaceae</taxon>
        <taxon>Kalanchoe</taxon>
    </lineage>
</organism>
<name>A0A7N0USX0_KALFE</name>
<protein>
    <submittedName>
        <fullName evidence="2">Uncharacterized protein</fullName>
    </submittedName>
</protein>
<evidence type="ECO:0000313" key="3">
    <source>
        <dbReference type="Proteomes" id="UP000594263"/>
    </source>
</evidence>
<reference evidence="2" key="1">
    <citation type="submission" date="2021-01" db="UniProtKB">
        <authorList>
            <consortium name="EnsemblPlants"/>
        </authorList>
    </citation>
    <scope>IDENTIFICATION</scope>
</reference>
<accession>A0A7N0USX0</accession>
<dbReference type="Gramene" id="Kaladp0082s0198.1.v1.1">
    <property type="protein sequence ID" value="Kaladp0082s0198.1.v1.1.CDS.1"/>
    <property type="gene ID" value="Kaladp0082s0198.v1.1"/>
</dbReference>